<proteinExistence type="predicted"/>
<gene>
    <name evidence="2" type="ORF">OR214_02882</name>
</gene>
<organism evidence="2 3">
    <name type="scientific">Ralstonia pickettii OR214</name>
    <dbReference type="NCBI Taxonomy" id="1264675"/>
    <lineage>
        <taxon>Bacteria</taxon>
        <taxon>Pseudomonadati</taxon>
        <taxon>Pseudomonadota</taxon>
        <taxon>Betaproteobacteria</taxon>
        <taxon>Burkholderiales</taxon>
        <taxon>Burkholderiaceae</taxon>
        <taxon>Ralstonia</taxon>
    </lineage>
</organism>
<dbReference type="PANTHER" id="PTHR38600:SF2">
    <property type="entry name" value="SLL0088 PROTEIN"/>
    <property type="match status" value="1"/>
</dbReference>
<dbReference type="InterPro" id="IPR001845">
    <property type="entry name" value="HTH_ArsR_DNA-bd_dom"/>
</dbReference>
<dbReference type="PATRIC" id="fig|1264675.3.peg.2808"/>
<protein>
    <submittedName>
        <fullName evidence="2">Transcriptional regulator, ArsR family</fullName>
    </submittedName>
</protein>
<reference evidence="2 3" key="1">
    <citation type="journal article" date="2013" name="Genome Announc.">
        <title>Draft Genome Sequence for Ralstonia sp. Strain OR214, a Bacterium with Potential for Bioremediation.</title>
        <authorList>
            <person name="Utturkar S.M."/>
            <person name="Bollmann A."/>
            <person name="Brzoska R.M."/>
            <person name="Klingeman D.M."/>
            <person name="Epstein S.E."/>
            <person name="Palumbo A.V."/>
            <person name="Brown S.D."/>
        </authorList>
    </citation>
    <scope>NUCLEOTIDE SEQUENCE [LARGE SCALE GENOMIC DNA]</scope>
    <source>
        <strain evidence="2 3">OR214</strain>
    </source>
</reference>
<comment type="caution">
    <text evidence="2">The sequence shown here is derived from an EMBL/GenBank/DDBJ whole genome shotgun (WGS) entry which is preliminary data.</text>
</comment>
<dbReference type="InterPro" id="IPR036390">
    <property type="entry name" value="WH_DNA-bd_sf"/>
</dbReference>
<dbReference type="PROSITE" id="PS50987">
    <property type="entry name" value="HTH_ARSR_2"/>
    <property type="match status" value="1"/>
</dbReference>
<dbReference type="RefSeq" id="WP_004631494.1">
    <property type="nucleotide sequence ID" value="NZ_APMQ01000007.1"/>
</dbReference>
<dbReference type="EMBL" id="APMQ01000007">
    <property type="protein sequence ID" value="ENZ77258.1"/>
    <property type="molecule type" value="Genomic_DNA"/>
</dbReference>
<evidence type="ECO:0000259" key="1">
    <source>
        <dbReference type="PROSITE" id="PS50987"/>
    </source>
</evidence>
<dbReference type="GO" id="GO:0003700">
    <property type="term" value="F:DNA-binding transcription factor activity"/>
    <property type="evidence" value="ECO:0007669"/>
    <property type="project" value="InterPro"/>
</dbReference>
<sequence length="117" mass="13164" precursor="true">MLNHDASLDLAFQALADGNRRAMLVQLVRGPASVSELARPLDISLPAVMQHLSVLENSGLVRSEKVGRVRTCRIEPGALSLAEQWINQRRLEWEQHFDRLGAYLETLKTQGDLHDDH</sequence>
<dbReference type="InterPro" id="IPR036388">
    <property type="entry name" value="WH-like_DNA-bd_sf"/>
</dbReference>
<dbReference type="Gene3D" id="1.10.10.10">
    <property type="entry name" value="Winged helix-like DNA-binding domain superfamily/Winged helix DNA-binding domain"/>
    <property type="match status" value="1"/>
</dbReference>
<dbReference type="CDD" id="cd00090">
    <property type="entry name" value="HTH_ARSR"/>
    <property type="match status" value="1"/>
</dbReference>
<dbReference type="SMART" id="SM00418">
    <property type="entry name" value="HTH_ARSR"/>
    <property type="match status" value="1"/>
</dbReference>
<dbReference type="PANTHER" id="PTHR38600">
    <property type="entry name" value="TRANSCRIPTIONAL REGULATORY PROTEIN"/>
    <property type="match status" value="1"/>
</dbReference>
<evidence type="ECO:0000313" key="2">
    <source>
        <dbReference type="EMBL" id="ENZ77258.1"/>
    </source>
</evidence>
<dbReference type="Proteomes" id="UP000013280">
    <property type="component" value="Unassembled WGS sequence"/>
</dbReference>
<dbReference type="Pfam" id="PF12840">
    <property type="entry name" value="HTH_20"/>
    <property type="match status" value="1"/>
</dbReference>
<dbReference type="AlphaFoldDB" id="R0DUW2"/>
<dbReference type="PRINTS" id="PR00778">
    <property type="entry name" value="HTHARSR"/>
</dbReference>
<evidence type="ECO:0000313" key="3">
    <source>
        <dbReference type="Proteomes" id="UP000013280"/>
    </source>
</evidence>
<accession>R0DUW2</accession>
<dbReference type="NCBIfam" id="NF033788">
    <property type="entry name" value="HTH_metalloreg"/>
    <property type="match status" value="1"/>
</dbReference>
<dbReference type="InterPro" id="IPR011991">
    <property type="entry name" value="ArsR-like_HTH"/>
</dbReference>
<name>R0DUW2_RALPI</name>
<dbReference type="SUPFAM" id="SSF46785">
    <property type="entry name" value="Winged helix' DNA-binding domain"/>
    <property type="match status" value="1"/>
</dbReference>
<feature type="domain" description="HTH arsR-type" evidence="1">
    <location>
        <begin position="1"/>
        <end position="93"/>
    </location>
</feature>